<organism evidence="8 9">
    <name type="scientific">Marinicauda pacifica</name>
    <dbReference type="NCBI Taxonomy" id="1133559"/>
    <lineage>
        <taxon>Bacteria</taxon>
        <taxon>Pseudomonadati</taxon>
        <taxon>Pseudomonadota</taxon>
        <taxon>Alphaproteobacteria</taxon>
        <taxon>Maricaulales</taxon>
        <taxon>Maricaulaceae</taxon>
        <taxon>Marinicauda</taxon>
    </lineage>
</organism>
<sequence length="433" mass="45619">MAQRTQGSGRRVVVIDGARTPFIKAQGRPGPFSPVDLAVAAGQALMLRQPEAMAAVEEVILGCGAPTSEAPNTARVAALRIGLGEDIPAFSVQRNCGSGMQSIDTGYKYIADGRADVILAGGTDALSHAPLELKSETAEWLADLRSAKSPQRLKVAAEFRPRMAEPVVSLIRGLTDDVVDLGMGETAEVLAHEWQITREAADTYALGSHNRLARVQDEGWLEEEVVTLFSPDGKVYDRDDGVRPNTSMDKLASLDAAFEPPHGQVTPGNSSQVTDGAAWLILASEEAAEKLGAEPLGVIEDSEWAALDPKRMGLGPVLASTPVLTRHGLSLDDLDLWEINEAFAAQVLACLAAWQDKAFCKDRLGLDSALGAIKRDKLNIDGGAISLGHPVGASGTRIVLHALNALKRTGGKRAIATECIGGGQGGAMLVSSL</sequence>
<evidence type="ECO:0000259" key="7">
    <source>
        <dbReference type="Pfam" id="PF02803"/>
    </source>
</evidence>
<feature type="active site" description="Proton acceptor" evidence="4">
    <location>
        <position position="419"/>
    </location>
</feature>
<dbReference type="Proteomes" id="UP000305451">
    <property type="component" value="Unassembled WGS sequence"/>
</dbReference>
<feature type="active site" description="Acyl-thioester intermediate" evidence="4">
    <location>
        <position position="96"/>
    </location>
</feature>
<feature type="active site" description="Proton acceptor" evidence="4">
    <location>
        <position position="389"/>
    </location>
</feature>
<dbReference type="AlphaFoldDB" id="A0A4S2HB43"/>
<dbReference type="PANTHER" id="PTHR18919">
    <property type="entry name" value="ACETYL-COA C-ACYLTRANSFERASE"/>
    <property type="match status" value="1"/>
</dbReference>
<dbReference type="InterPro" id="IPR020616">
    <property type="entry name" value="Thiolase_N"/>
</dbReference>
<evidence type="ECO:0000256" key="1">
    <source>
        <dbReference type="ARBA" id="ARBA00010982"/>
    </source>
</evidence>
<keyword evidence="3 5" id="KW-0012">Acyltransferase</keyword>
<feature type="domain" description="Thiolase C-terminal" evidence="7">
    <location>
        <begin position="294"/>
        <end position="431"/>
    </location>
</feature>
<dbReference type="RefSeq" id="WP_135944888.1">
    <property type="nucleotide sequence ID" value="NZ_BMEI01000002.1"/>
</dbReference>
<dbReference type="Pfam" id="PF00108">
    <property type="entry name" value="Thiolase_N"/>
    <property type="match status" value="1"/>
</dbReference>
<dbReference type="NCBIfam" id="NF006030">
    <property type="entry name" value="PRK08170.1"/>
    <property type="match status" value="1"/>
</dbReference>
<evidence type="ECO:0000256" key="3">
    <source>
        <dbReference type="ARBA" id="ARBA00023315"/>
    </source>
</evidence>
<dbReference type="PANTHER" id="PTHR18919:SF151">
    <property type="entry name" value="BLR2427 PROTEIN"/>
    <property type="match status" value="1"/>
</dbReference>
<comment type="caution">
    <text evidence="8">The sequence shown here is derived from an EMBL/GenBank/DDBJ whole genome shotgun (WGS) entry which is preliminary data.</text>
</comment>
<evidence type="ECO:0000313" key="9">
    <source>
        <dbReference type="Proteomes" id="UP000305451"/>
    </source>
</evidence>
<dbReference type="OrthoDB" id="9764638at2"/>
<protein>
    <submittedName>
        <fullName evidence="8">Acetyl-CoA C-acetyltransferase</fullName>
        <ecNumber evidence="8">2.3.1.9</ecNumber>
    </submittedName>
</protein>
<dbReference type="Gene3D" id="3.40.47.10">
    <property type="match status" value="1"/>
</dbReference>
<dbReference type="GO" id="GO:0003985">
    <property type="term" value="F:acetyl-CoA C-acetyltransferase activity"/>
    <property type="evidence" value="ECO:0007669"/>
    <property type="project" value="UniProtKB-EC"/>
</dbReference>
<gene>
    <name evidence="8" type="ORF">E5162_08900</name>
</gene>
<evidence type="ECO:0000256" key="4">
    <source>
        <dbReference type="PIRSR" id="PIRSR000429-1"/>
    </source>
</evidence>
<dbReference type="PIRSF" id="PIRSF000429">
    <property type="entry name" value="Ac-CoA_Ac_transf"/>
    <property type="match status" value="1"/>
</dbReference>
<dbReference type="CDD" id="cd00751">
    <property type="entry name" value="thiolase"/>
    <property type="match status" value="1"/>
</dbReference>
<dbReference type="EMBL" id="SRXV01000002">
    <property type="protein sequence ID" value="TGY93170.1"/>
    <property type="molecule type" value="Genomic_DNA"/>
</dbReference>
<dbReference type="InterPro" id="IPR016039">
    <property type="entry name" value="Thiolase-like"/>
</dbReference>
<dbReference type="NCBIfam" id="TIGR01930">
    <property type="entry name" value="AcCoA-C-Actrans"/>
    <property type="match status" value="1"/>
</dbReference>
<dbReference type="Pfam" id="PF02803">
    <property type="entry name" value="Thiolase_C"/>
    <property type="match status" value="1"/>
</dbReference>
<dbReference type="SUPFAM" id="SSF53901">
    <property type="entry name" value="Thiolase-like"/>
    <property type="match status" value="2"/>
</dbReference>
<keyword evidence="9" id="KW-1185">Reference proteome</keyword>
<name>A0A4S2HB43_9PROT</name>
<keyword evidence="2 5" id="KW-0808">Transferase</keyword>
<feature type="domain" description="Thiolase N-terminal" evidence="6">
    <location>
        <begin position="12"/>
        <end position="286"/>
    </location>
</feature>
<accession>A0A4S2HB43</accession>
<dbReference type="InterPro" id="IPR020617">
    <property type="entry name" value="Thiolase_C"/>
</dbReference>
<dbReference type="InterPro" id="IPR002155">
    <property type="entry name" value="Thiolase"/>
</dbReference>
<comment type="similarity">
    <text evidence="1 5">Belongs to the thiolase-like superfamily. Thiolase family.</text>
</comment>
<reference evidence="8 9" key="1">
    <citation type="journal article" date="2013" name="Int. J. Syst. Evol. Microbiol.">
        <title>Marinicauda pacifica gen. nov., sp. nov., a prosthecate alphaproteobacterium of the family Hyphomonadaceae isolated from deep seawater.</title>
        <authorList>
            <person name="Zhang X.Y."/>
            <person name="Li G.W."/>
            <person name="Wang C.S."/>
            <person name="Zhang Y.J."/>
            <person name="Xu X.W."/>
            <person name="Li H."/>
            <person name="Liu A."/>
            <person name="Liu C."/>
            <person name="Xie B.B."/>
            <person name="Qin Q.L."/>
            <person name="Xu Z."/>
            <person name="Chen X.L."/>
            <person name="Zhou B.C."/>
            <person name="Zhang Y.Z."/>
        </authorList>
    </citation>
    <scope>NUCLEOTIDE SEQUENCE [LARGE SCALE GENOMIC DNA]</scope>
    <source>
        <strain evidence="8 9">P-1 km-3</strain>
    </source>
</reference>
<evidence type="ECO:0000259" key="6">
    <source>
        <dbReference type="Pfam" id="PF00108"/>
    </source>
</evidence>
<evidence type="ECO:0000256" key="5">
    <source>
        <dbReference type="RuleBase" id="RU003557"/>
    </source>
</evidence>
<evidence type="ECO:0000256" key="2">
    <source>
        <dbReference type="ARBA" id="ARBA00022679"/>
    </source>
</evidence>
<dbReference type="InterPro" id="IPR020613">
    <property type="entry name" value="Thiolase_CS"/>
</dbReference>
<dbReference type="PROSITE" id="PS00737">
    <property type="entry name" value="THIOLASE_2"/>
    <property type="match status" value="1"/>
</dbReference>
<dbReference type="EC" id="2.3.1.9" evidence="8"/>
<proteinExistence type="inferred from homology"/>
<evidence type="ECO:0000313" key="8">
    <source>
        <dbReference type="EMBL" id="TGY93170.1"/>
    </source>
</evidence>